<dbReference type="CDD" id="cd00156">
    <property type="entry name" value="REC"/>
    <property type="match status" value="1"/>
</dbReference>
<organism evidence="4 5">
    <name type="scientific">Pseudobythopirellula maris</name>
    <dbReference type="NCBI Taxonomy" id="2527991"/>
    <lineage>
        <taxon>Bacteria</taxon>
        <taxon>Pseudomonadati</taxon>
        <taxon>Planctomycetota</taxon>
        <taxon>Planctomycetia</taxon>
        <taxon>Pirellulales</taxon>
        <taxon>Lacipirellulaceae</taxon>
        <taxon>Pseudobythopirellula</taxon>
    </lineage>
</organism>
<dbReference type="Pfam" id="PF00072">
    <property type="entry name" value="Response_reg"/>
    <property type="match status" value="1"/>
</dbReference>
<dbReference type="OrthoDB" id="342399at2"/>
<dbReference type="PANTHER" id="PTHR44591:SF3">
    <property type="entry name" value="RESPONSE REGULATORY DOMAIN-CONTAINING PROTEIN"/>
    <property type="match status" value="1"/>
</dbReference>
<reference evidence="4 5" key="1">
    <citation type="submission" date="2019-02" db="EMBL/GenBank/DDBJ databases">
        <title>Deep-cultivation of Planctomycetes and their phenomic and genomic characterization uncovers novel biology.</title>
        <authorList>
            <person name="Wiegand S."/>
            <person name="Jogler M."/>
            <person name="Boedeker C."/>
            <person name="Pinto D."/>
            <person name="Vollmers J."/>
            <person name="Rivas-Marin E."/>
            <person name="Kohn T."/>
            <person name="Peeters S.H."/>
            <person name="Heuer A."/>
            <person name="Rast P."/>
            <person name="Oberbeckmann S."/>
            <person name="Bunk B."/>
            <person name="Jeske O."/>
            <person name="Meyerdierks A."/>
            <person name="Storesund J.E."/>
            <person name="Kallscheuer N."/>
            <person name="Luecker S."/>
            <person name="Lage O.M."/>
            <person name="Pohl T."/>
            <person name="Merkel B.J."/>
            <person name="Hornburger P."/>
            <person name="Mueller R.-W."/>
            <person name="Bruemmer F."/>
            <person name="Labrenz M."/>
            <person name="Spormann A.M."/>
            <person name="Op Den Camp H."/>
            <person name="Overmann J."/>
            <person name="Amann R."/>
            <person name="Jetten M.S.M."/>
            <person name="Mascher T."/>
            <person name="Medema M.H."/>
            <person name="Devos D.P."/>
            <person name="Kaster A.-K."/>
            <person name="Ovreas L."/>
            <person name="Rohde M."/>
            <person name="Galperin M.Y."/>
            <person name="Jogler C."/>
        </authorList>
    </citation>
    <scope>NUCLEOTIDE SEQUENCE [LARGE SCALE GENOMIC DNA]</scope>
    <source>
        <strain evidence="4 5">Mal64</strain>
    </source>
</reference>
<comment type="caution">
    <text evidence="4">The sequence shown here is derived from an EMBL/GenBank/DDBJ whole genome shotgun (WGS) entry which is preliminary data.</text>
</comment>
<proteinExistence type="predicted"/>
<dbReference type="InterPro" id="IPR011006">
    <property type="entry name" value="CheY-like_superfamily"/>
</dbReference>
<keyword evidence="1 2" id="KW-0597">Phosphoprotein</keyword>
<evidence type="ECO:0000256" key="1">
    <source>
        <dbReference type="ARBA" id="ARBA00022553"/>
    </source>
</evidence>
<feature type="modified residue" description="4-aspartylphosphate" evidence="2">
    <location>
        <position position="57"/>
    </location>
</feature>
<dbReference type="SUPFAM" id="SSF52172">
    <property type="entry name" value="CheY-like"/>
    <property type="match status" value="1"/>
</dbReference>
<dbReference type="SMART" id="SM00448">
    <property type="entry name" value="REC"/>
    <property type="match status" value="1"/>
</dbReference>
<dbReference type="PROSITE" id="PS50110">
    <property type="entry name" value="RESPONSE_REGULATORY"/>
    <property type="match status" value="1"/>
</dbReference>
<accession>A0A5C5ZTC1</accession>
<sequence>MLPTNGNAILHVDDSPDMTALVAKYLGDAGYRVESLNNPLDAIATIERGQFRIVLLDIDMPQKSGMHLLSEIKSLDAGIQVIMLTSLVSVTTVLESMQEGAEACFFKPLSDPEPLLEAVADSKRRCDRWWHAMRDLTQRRREECSGAAGEEIEAIEIS</sequence>
<dbReference type="Proteomes" id="UP000315440">
    <property type="component" value="Unassembled WGS sequence"/>
</dbReference>
<feature type="domain" description="Response regulatory" evidence="3">
    <location>
        <begin position="8"/>
        <end position="122"/>
    </location>
</feature>
<dbReference type="InterPro" id="IPR001789">
    <property type="entry name" value="Sig_transdc_resp-reg_receiver"/>
</dbReference>
<name>A0A5C5ZTC1_9BACT</name>
<evidence type="ECO:0000313" key="4">
    <source>
        <dbReference type="EMBL" id="TWT90794.1"/>
    </source>
</evidence>
<dbReference type="GO" id="GO:0000160">
    <property type="term" value="P:phosphorelay signal transduction system"/>
    <property type="evidence" value="ECO:0007669"/>
    <property type="project" value="InterPro"/>
</dbReference>
<evidence type="ECO:0000256" key="2">
    <source>
        <dbReference type="PROSITE-ProRule" id="PRU00169"/>
    </source>
</evidence>
<dbReference type="RefSeq" id="WP_146397993.1">
    <property type="nucleotide sequence ID" value="NZ_SJPQ01000001.1"/>
</dbReference>
<dbReference type="EMBL" id="SJPQ01000001">
    <property type="protein sequence ID" value="TWT90794.1"/>
    <property type="molecule type" value="Genomic_DNA"/>
</dbReference>
<protein>
    <submittedName>
        <fullName evidence="4">Transcriptional regulatory protein TcrA</fullName>
    </submittedName>
</protein>
<dbReference type="Gene3D" id="3.40.50.2300">
    <property type="match status" value="1"/>
</dbReference>
<dbReference type="AlphaFoldDB" id="A0A5C5ZTC1"/>
<evidence type="ECO:0000313" key="5">
    <source>
        <dbReference type="Proteomes" id="UP000315440"/>
    </source>
</evidence>
<dbReference type="InterPro" id="IPR050595">
    <property type="entry name" value="Bact_response_regulator"/>
</dbReference>
<keyword evidence="5" id="KW-1185">Reference proteome</keyword>
<gene>
    <name evidence="4" type="primary">tcrA_2</name>
    <name evidence="4" type="ORF">Mal64_11910</name>
</gene>
<dbReference type="PANTHER" id="PTHR44591">
    <property type="entry name" value="STRESS RESPONSE REGULATOR PROTEIN 1"/>
    <property type="match status" value="1"/>
</dbReference>
<evidence type="ECO:0000259" key="3">
    <source>
        <dbReference type="PROSITE" id="PS50110"/>
    </source>
</evidence>